<evidence type="ECO:0000313" key="1">
    <source>
        <dbReference type="EMBL" id="EME77587.1"/>
    </source>
</evidence>
<keyword evidence="2" id="KW-1185">Reference proteome</keyword>
<organism evidence="1 2">
    <name type="scientific">Pseudocercospora fijiensis (strain CIRAD86)</name>
    <name type="common">Black leaf streak disease fungus</name>
    <name type="synonym">Mycosphaerella fijiensis</name>
    <dbReference type="NCBI Taxonomy" id="383855"/>
    <lineage>
        <taxon>Eukaryota</taxon>
        <taxon>Fungi</taxon>
        <taxon>Dikarya</taxon>
        <taxon>Ascomycota</taxon>
        <taxon>Pezizomycotina</taxon>
        <taxon>Dothideomycetes</taxon>
        <taxon>Dothideomycetidae</taxon>
        <taxon>Mycosphaerellales</taxon>
        <taxon>Mycosphaerellaceae</taxon>
        <taxon>Pseudocercospora</taxon>
    </lineage>
</organism>
<proteinExistence type="predicted"/>
<evidence type="ECO:0000313" key="2">
    <source>
        <dbReference type="Proteomes" id="UP000016932"/>
    </source>
</evidence>
<gene>
    <name evidence="1" type="ORF">MYCFIDRAFT_179104</name>
</gene>
<dbReference type="AlphaFoldDB" id="M3AJC9"/>
<dbReference type="RefSeq" id="XP_007931403.1">
    <property type="nucleotide sequence ID" value="XM_007933212.1"/>
</dbReference>
<sequence>MREGDLLSGSGISLTSFAICPSQTSLGTDPDLVTMQRQAHSLSHASRAWNDQSLEIIPVRYHQPIPAKTDTIQPRRRVLRTASVAMMRRSPMDGLSLMRYVRGHPYERNWLEWTAFISTCRDPSPHANDRRFLSPAERGCCYLHDTAMQVNVARPVRRS</sequence>
<dbReference type="KEGG" id="pfj:MYCFIDRAFT_179104"/>
<accession>M3AJC9</accession>
<protein>
    <submittedName>
        <fullName evidence="1">Uncharacterized protein</fullName>
    </submittedName>
</protein>
<dbReference type="EMBL" id="KB446564">
    <property type="protein sequence ID" value="EME77587.1"/>
    <property type="molecule type" value="Genomic_DNA"/>
</dbReference>
<dbReference type="Proteomes" id="UP000016932">
    <property type="component" value="Unassembled WGS sequence"/>
</dbReference>
<name>M3AJC9_PSEFD</name>
<dbReference type="HOGENOM" id="CLU_1661549_0_0_1"/>
<dbReference type="VEuPathDB" id="FungiDB:MYCFIDRAFT_179104"/>
<dbReference type="GeneID" id="19334057"/>
<reference evidence="1 2" key="1">
    <citation type="journal article" date="2012" name="PLoS Pathog.">
        <title>Diverse lifestyles and strategies of plant pathogenesis encoded in the genomes of eighteen Dothideomycetes fungi.</title>
        <authorList>
            <person name="Ohm R.A."/>
            <person name="Feau N."/>
            <person name="Henrissat B."/>
            <person name="Schoch C.L."/>
            <person name="Horwitz B.A."/>
            <person name="Barry K.W."/>
            <person name="Condon B.J."/>
            <person name="Copeland A.C."/>
            <person name="Dhillon B."/>
            <person name="Glaser F."/>
            <person name="Hesse C.N."/>
            <person name="Kosti I."/>
            <person name="LaButti K."/>
            <person name="Lindquist E.A."/>
            <person name="Lucas S."/>
            <person name="Salamov A.A."/>
            <person name="Bradshaw R.E."/>
            <person name="Ciuffetti L."/>
            <person name="Hamelin R.C."/>
            <person name="Kema G.H.J."/>
            <person name="Lawrence C."/>
            <person name="Scott J.A."/>
            <person name="Spatafora J.W."/>
            <person name="Turgeon B.G."/>
            <person name="de Wit P.J.G.M."/>
            <person name="Zhong S."/>
            <person name="Goodwin S.B."/>
            <person name="Grigoriev I.V."/>
        </authorList>
    </citation>
    <scope>NUCLEOTIDE SEQUENCE [LARGE SCALE GENOMIC DNA]</scope>
    <source>
        <strain evidence="1 2">CIRAD86</strain>
    </source>
</reference>